<organism evidence="1 2">
    <name type="scientific">Kiritimatiella glycovorans</name>
    <dbReference type="NCBI Taxonomy" id="1307763"/>
    <lineage>
        <taxon>Bacteria</taxon>
        <taxon>Pseudomonadati</taxon>
        <taxon>Kiritimatiellota</taxon>
        <taxon>Kiritimatiellia</taxon>
        <taxon>Kiritimatiellales</taxon>
        <taxon>Kiritimatiellaceae</taxon>
        <taxon>Kiritimatiella</taxon>
    </lineage>
</organism>
<sequence length="310" mass="34406">MWHDPLDIIWRAADNPRSVFAAEDLDGMPPQIRTRLTQLEILRPSSTATHVVCDACFDHHVEKVTPIQYPDKTTRFFIHCPENGRVEVPRERLFQWTVHFGPILTGLATALSAKGSPAEIVPGRVWNLGRAALAGKSKPVWVARGLAWPDAGQLAQSIPKGRSPVLFYLGQAADDGLLGIPRESIIELRTVVHLDGSIVVDRDAIEVQLVDVEAPPSKRQQKKQSPRDATVGALKRELHERILSMKSAIRSADDTGSLFDLPRVTQKQLAAAIKVSESSVTRAINESGDRELEIMLQTIESENLIRKYSR</sequence>
<reference evidence="1 2" key="2">
    <citation type="journal article" date="2016" name="ISME J.">
        <title>Characterization of the first cultured representative of Verrucomicrobia subdivision 5 indicates the proposal of a novel phylum.</title>
        <authorList>
            <person name="Spring S."/>
            <person name="Bunk B."/>
            <person name="Sproer C."/>
            <person name="Schumann P."/>
            <person name="Rohde M."/>
            <person name="Tindall B.J."/>
            <person name="Klenk H.P."/>
        </authorList>
    </citation>
    <scope>NUCLEOTIDE SEQUENCE [LARGE SCALE GENOMIC DNA]</scope>
    <source>
        <strain evidence="1 2">L21-Fru-AB</strain>
    </source>
</reference>
<protein>
    <submittedName>
        <fullName evidence="1">Uncharacterized protein</fullName>
    </submittedName>
</protein>
<dbReference type="EMBL" id="CP010904">
    <property type="protein sequence ID" value="AKJ64785.1"/>
    <property type="molecule type" value="Genomic_DNA"/>
</dbReference>
<dbReference type="OrthoDB" id="275479at2"/>
<dbReference type="AlphaFoldDB" id="A0A0G3EIX4"/>
<dbReference type="KEGG" id="vbl:L21SP4_01540"/>
<name>A0A0G3EIX4_9BACT</name>
<evidence type="ECO:0000313" key="1">
    <source>
        <dbReference type="EMBL" id="AKJ64785.1"/>
    </source>
</evidence>
<keyword evidence="2" id="KW-1185">Reference proteome</keyword>
<dbReference type="RefSeq" id="WP_052882080.1">
    <property type="nucleotide sequence ID" value="NZ_CP010904.1"/>
</dbReference>
<reference evidence="2" key="1">
    <citation type="submission" date="2015-02" db="EMBL/GenBank/DDBJ databases">
        <title>Description and complete genome sequence of the first cultured representative of the subdivision 5 of the Verrucomicrobia phylum.</title>
        <authorList>
            <person name="Spring S."/>
            <person name="Bunk B."/>
            <person name="Sproer C."/>
            <person name="Klenk H.-P."/>
        </authorList>
    </citation>
    <scope>NUCLEOTIDE SEQUENCE [LARGE SCALE GENOMIC DNA]</scope>
    <source>
        <strain evidence="2">L21-Fru-AB</strain>
    </source>
</reference>
<dbReference type="STRING" id="1307763.L21SP4_01540"/>
<evidence type="ECO:0000313" key="2">
    <source>
        <dbReference type="Proteomes" id="UP000035268"/>
    </source>
</evidence>
<dbReference type="Proteomes" id="UP000035268">
    <property type="component" value="Chromosome"/>
</dbReference>
<accession>A0A0G3EIX4</accession>
<proteinExistence type="predicted"/>
<gene>
    <name evidence="1" type="ORF">L21SP4_01540</name>
</gene>